<dbReference type="FunFam" id="1.10.510.10:FF:000956">
    <property type="entry name" value="CAMK family protein kinase"/>
    <property type="match status" value="1"/>
</dbReference>
<proteinExistence type="inferred from homology"/>
<dbReference type="PROSITE" id="PS50011">
    <property type="entry name" value="PROTEIN_KINASE_DOM"/>
    <property type="match status" value="1"/>
</dbReference>
<keyword evidence="10" id="KW-1185">Reference proteome</keyword>
<evidence type="ECO:0000256" key="4">
    <source>
        <dbReference type="ARBA" id="ARBA00022777"/>
    </source>
</evidence>
<evidence type="ECO:0000256" key="7">
    <source>
        <dbReference type="RuleBase" id="RU000304"/>
    </source>
</evidence>
<dbReference type="Gene3D" id="1.10.510.10">
    <property type="entry name" value="Transferase(Phosphotransferase) domain 1"/>
    <property type="match status" value="1"/>
</dbReference>
<dbReference type="Proteomes" id="UP000179807">
    <property type="component" value="Unassembled WGS sequence"/>
</dbReference>
<dbReference type="InterPro" id="IPR000719">
    <property type="entry name" value="Prot_kinase_dom"/>
</dbReference>
<dbReference type="Pfam" id="PF00069">
    <property type="entry name" value="Pkinase"/>
    <property type="match status" value="1"/>
</dbReference>
<dbReference type="OrthoDB" id="193931at2759"/>
<comment type="caution">
    <text evidence="9">The sequence shown here is derived from an EMBL/GenBank/DDBJ whole genome shotgun (WGS) entry which is preliminary data.</text>
</comment>
<keyword evidence="4 9" id="KW-0418">Kinase</keyword>
<dbReference type="GO" id="GO:0004674">
    <property type="term" value="F:protein serine/threonine kinase activity"/>
    <property type="evidence" value="ECO:0007669"/>
    <property type="project" value="UniProtKB-KW"/>
</dbReference>
<keyword evidence="5 6" id="KW-0067">ATP-binding</keyword>
<protein>
    <submittedName>
        <fullName evidence="9">AGC family protein kinase</fullName>
    </submittedName>
</protein>
<dbReference type="VEuPathDB" id="TrichDB:TRFO_39190"/>
<evidence type="ECO:0000256" key="6">
    <source>
        <dbReference type="PROSITE-ProRule" id="PRU10141"/>
    </source>
</evidence>
<dbReference type="PROSITE" id="PS00108">
    <property type="entry name" value="PROTEIN_KINASE_ST"/>
    <property type="match status" value="1"/>
</dbReference>
<keyword evidence="1 7" id="KW-0723">Serine/threonine-protein kinase</keyword>
<dbReference type="CDD" id="cd14003">
    <property type="entry name" value="STKc_AMPK-like"/>
    <property type="match status" value="1"/>
</dbReference>
<evidence type="ECO:0000256" key="5">
    <source>
        <dbReference type="ARBA" id="ARBA00022840"/>
    </source>
</evidence>
<dbReference type="GO" id="GO:0035556">
    <property type="term" value="P:intracellular signal transduction"/>
    <property type="evidence" value="ECO:0007669"/>
    <property type="project" value="TreeGrafter"/>
</dbReference>
<name>A0A1J4J8T3_9EUKA</name>
<dbReference type="GeneID" id="94847200"/>
<sequence length="410" mass="47034">MAENEDEHVFIPPPPHIKTYCVGGKLGFGSFSEVYVATHDKTKVQYAMKVFPKSNLRTQGDIDRFQREIDSMAYLHYDNLISLHDFFWDENNFYLIMDLCSGGELFQFIVENQRLNEPIAALLFKQIAGAVAFCHSYGVAHRDLKPENILFTQFPIIKVTDFGLCGYISKERLMKTFCGSPCYCAPECLCRVQYDGRLSDIWSLGVILYAMVTGEHPWSVMNTSLMLRQIMKATYTIPDYVSAECRDLISSLLKVKPQDRLPMEKIINHPWIKFSEWSLVSLPSSLDTALNTMRMEQPMTLEQISSSSSRSSHRSDHGIISPFDDDYQNELKDEELPISLGTLVNSVDRKIRHFSTSMDRFPIENNNVQQPTRSRFIARSNSQMKFRKGLLCIPQVHPTNLMMSIKEEGC</sequence>
<dbReference type="InterPro" id="IPR017441">
    <property type="entry name" value="Protein_kinase_ATP_BS"/>
</dbReference>
<evidence type="ECO:0000313" key="9">
    <source>
        <dbReference type="EMBL" id="OHS94655.1"/>
    </source>
</evidence>
<evidence type="ECO:0000256" key="2">
    <source>
        <dbReference type="ARBA" id="ARBA00022679"/>
    </source>
</evidence>
<dbReference type="SMART" id="SM00220">
    <property type="entry name" value="S_TKc"/>
    <property type="match status" value="1"/>
</dbReference>
<dbReference type="GO" id="GO:0005524">
    <property type="term" value="F:ATP binding"/>
    <property type="evidence" value="ECO:0007669"/>
    <property type="project" value="UniProtKB-UniRule"/>
</dbReference>
<evidence type="ECO:0000256" key="1">
    <source>
        <dbReference type="ARBA" id="ARBA00022527"/>
    </source>
</evidence>
<comment type="similarity">
    <text evidence="7">Belongs to the protein kinase superfamily.</text>
</comment>
<dbReference type="SUPFAM" id="SSF56112">
    <property type="entry name" value="Protein kinase-like (PK-like)"/>
    <property type="match status" value="1"/>
</dbReference>
<dbReference type="RefSeq" id="XP_068347792.1">
    <property type="nucleotide sequence ID" value="XM_068512496.1"/>
</dbReference>
<feature type="binding site" evidence="6">
    <location>
        <position position="49"/>
    </location>
    <ligand>
        <name>ATP</name>
        <dbReference type="ChEBI" id="CHEBI:30616"/>
    </ligand>
</feature>
<organism evidence="9 10">
    <name type="scientific">Tritrichomonas foetus</name>
    <dbReference type="NCBI Taxonomy" id="1144522"/>
    <lineage>
        <taxon>Eukaryota</taxon>
        <taxon>Metamonada</taxon>
        <taxon>Parabasalia</taxon>
        <taxon>Tritrichomonadida</taxon>
        <taxon>Tritrichomonadidae</taxon>
        <taxon>Tritrichomonas</taxon>
    </lineage>
</organism>
<dbReference type="PANTHER" id="PTHR24346:SF82">
    <property type="entry name" value="KP78A-RELATED"/>
    <property type="match status" value="1"/>
</dbReference>
<dbReference type="InterPro" id="IPR008271">
    <property type="entry name" value="Ser/Thr_kinase_AS"/>
</dbReference>
<keyword evidence="2" id="KW-0808">Transferase</keyword>
<dbReference type="PROSITE" id="PS00107">
    <property type="entry name" value="PROTEIN_KINASE_ATP"/>
    <property type="match status" value="1"/>
</dbReference>
<gene>
    <name evidence="9" type="ORF">TRFO_39190</name>
</gene>
<dbReference type="PANTHER" id="PTHR24346">
    <property type="entry name" value="MAP/MICROTUBULE AFFINITY-REGULATING KINASE"/>
    <property type="match status" value="1"/>
</dbReference>
<evidence type="ECO:0000313" key="10">
    <source>
        <dbReference type="Proteomes" id="UP000179807"/>
    </source>
</evidence>
<feature type="domain" description="Protein kinase" evidence="8">
    <location>
        <begin position="20"/>
        <end position="272"/>
    </location>
</feature>
<dbReference type="FunFam" id="3.30.200.20:FF:000042">
    <property type="entry name" value="Aurora kinase A"/>
    <property type="match status" value="1"/>
</dbReference>
<evidence type="ECO:0000259" key="8">
    <source>
        <dbReference type="PROSITE" id="PS50011"/>
    </source>
</evidence>
<dbReference type="GO" id="GO:0005737">
    <property type="term" value="C:cytoplasm"/>
    <property type="evidence" value="ECO:0007669"/>
    <property type="project" value="TreeGrafter"/>
</dbReference>
<dbReference type="InterPro" id="IPR011009">
    <property type="entry name" value="Kinase-like_dom_sf"/>
</dbReference>
<accession>A0A1J4J8T3</accession>
<keyword evidence="3 6" id="KW-0547">Nucleotide-binding</keyword>
<dbReference type="AlphaFoldDB" id="A0A1J4J8T3"/>
<dbReference type="EMBL" id="MLAK01001302">
    <property type="protein sequence ID" value="OHS94655.1"/>
    <property type="molecule type" value="Genomic_DNA"/>
</dbReference>
<reference evidence="9" key="1">
    <citation type="submission" date="2016-10" db="EMBL/GenBank/DDBJ databases">
        <authorList>
            <person name="Benchimol M."/>
            <person name="Almeida L.G."/>
            <person name="Vasconcelos A.T."/>
            <person name="Perreira-Neves A."/>
            <person name="Rosa I.A."/>
            <person name="Tasca T."/>
            <person name="Bogo M.R."/>
            <person name="de Souza W."/>
        </authorList>
    </citation>
    <scope>NUCLEOTIDE SEQUENCE [LARGE SCALE GENOMIC DNA]</scope>
    <source>
        <strain evidence="9">K</strain>
    </source>
</reference>
<evidence type="ECO:0000256" key="3">
    <source>
        <dbReference type="ARBA" id="ARBA00022741"/>
    </source>
</evidence>